<keyword evidence="3" id="KW-1185">Reference proteome</keyword>
<organism evidence="2 3">
    <name type="scientific">Amblyomma americanum</name>
    <name type="common">Lone star tick</name>
    <dbReference type="NCBI Taxonomy" id="6943"/>
    <lineage>
        <taxon>Eukaryota</taxon>
        <taxon>Metazoa</taxon>
        <taxon>Ecdysozoa</taxon>
        <taxon>Arthropoda</taxon>
        <taxon>Chelicerata</taxon>
        <taxon>Arachnida</taxon>
        <taxon>Acari</taxon>
        <taxon>Parasitiformes</taxon>
        <taxon>Ixodida</taxon>
        <taxon>Ixodoidea</taxon>
        <taxon>Ixodidae</taxon>
        <taxon>Amblyomminae</taxon>
        <taxon>Amblyomma</taxon>
    </lineage>
</organism>
<evidence type="ECO:0008006" key="4">
    <source>
        <dbReference type="Google" id="ProtNLM"/>
    </source>
</evidence>
<accession>A0AAQ4FI57</accession>
<evidence type="ECO:0000313" key="2">
    <source>
        <dbReference type="EMBL" id="KAK8786860.1"/>
    </source>
</evidence>
<dbReference type="EMBL" id="JARKHS020002330">
    <property type="protein sequence ID" value="KAK8786860.1"/>
    <property type="molecule type" value="Genomic_DNA"/>
</dbReference>
<reference evidence="2 3" key="1">
    <citation type="journal article" date="2023" name="Arcadia Sci">
        <title>De novo assembly of a long-read Amblyomma americanum tick genome.</title>
        <authorList>
            <person name="Chou S."/>
            <person name="Poskanzer K.E."/>
            <person name="Rollins M."/>
            <person name="Thuy-Boun P.S."/>
        </authorList>
    </citation>
    <scope>NUCLEOTIDE SEQUENCE [LARGE SCALE GENOMIC DNA]</scope>
    <source>
        <strain evidence="2">F_SG_1</strain>
        <tissue evidence="2">Salivary glands</tissue>
    </source>
</reference>
<dbReference type="Proteomes" id="UP001321473">
    <property type="component" value="Unassembled WGS sequence"/>
</dbReference>
<comment type="caution">
    <text evidence="2">The sequence shown here is derived from an EMBL/GenBank/DDBJ whole genome shotgun (WGS) entry which is preliminary data.</text>
</comment>
<feature type="signal peptide" evidence="1">
    <location>
        <begin position="1"/>
        <end position="20"/>
    </location>
</feature>
<proteinExistence type="predicted"/>
<evidence type="ECO:0000313" key="3">
    <source>
        <dbReference type="Proteomes" id="UP001321473"/>
    </source>
</evidence>
<protein>
    <recommendedName>
        <fullName evidence="4">Secreted protein</fullName>
    </recommendedName>
</protein>
<dbReference type="AlphaFoldDB" id="A0AAQ4FI57"/>
<evidence type="ECO:0000256" key="1">
    <source>
        <dbReference type="SAM" id="SignalP"/>
    </source>
</evidence>
<name>A0AAQ4FI57_AMBAM</name>
<sequence>MNAITVAICVFGVFVATASAETSEDQDKSLEVVSDLRSQIVADEAVLVGHFLRNVAHELRQDAELESETEEYFFRNFWNKTKKAVKKACRKIKKAAKKVMPHIQNAAEDIGKSVANAVLPIVKEKAEKKATELVTKFFAKHLDVYALQDSGSHTDVVRSLCTLLDEEGKRLIEHGEKLNSHQFVFSID</sequence>
<feature type="chain" id="PRO_5042917503" description="Secreted protein" evidence="1">
    <location>
        <begin position="21"/>
        <end position="188"/>
    </location>
</feature>
<keyword evidence="1" id="KW-0732">Signal</keyword>
<gene>
    <name evidence="2" type="ORF">V5799_023365</name>
</gene>